<sequence length="66" mass="7980">MEICDCIFIPPFRWTFWVEQKTRSSKFEEVRVNGVFHGLRLRPSYPTLKALPFLLFSFSEIRRRSI</sequence>
<protein>
    <submittedName>
        <fullName evidence="1">Uncharacterized protein</fullName>
    </submittedName>
</protein>
<reference evidence="1 2" key="2">
    <citation type="journal article" date="2022" name="Mol. Ecol. Resour.">
        <title>The genomes of chicory, endive, great burdock and yacon provide insights into Asteraceae paleo-polyploidization history and plant inulin production.</title>
        <authorList>
            <person name="Fan W."/>
            <person name="Wang S."/>
            <person name="Wang H."/>
            <person name="Wang A."/>
            <person name="Jiang F."/>
            <person name="Liu H."/>
            <person name="Zhao H."/>
            <person name="Xu D."/>
            <person name="Zhang Y."/>
        </authorList>
    </citation>
    <scope>NUCLEOTIDE SEQUENCE [LARGE SCALE GENOMIC DNA]</scope>
    <source>
        <strain evidence="2">cv. Niubang</strain>
    </source>
</reference>
<dbReference type="EMBL" id="CM042059">
    <property type="protein sequence ID" value="KAI3681110.1"/>
    <property type="molecule type" value="Genomic_DNA"/>
</dbReference>
<gene>
    <name evidence="1" type="ORF">L6452_35893</name>
</gene>
<keyword evidence="2" id="KW-1185">Reference proteome</keyword>
<proteinExistence type="predicted"/>
<organism evidence="1 2">
    <name type="scientific">Arctium lappa</name>
    <name type="common">Greater burdock</name>
    <name type="synonym">Lappa major</name>
    <dbReference type="NCBI Taxonomy" id="4217"/>
    <lineage>
        <taxon>Eukaryota</taxon>
        <taxon>Viridiplantae</taxon>
        <taxon>Streptophyta</taxon>
        <taxon>Embryophyta</taxon>
        <taxon>Tracheophyta</taxon>
        <taxon>Spermatophyta</taxon>
        <taxon>Magnoliopsida</taxon>
        <taxon>eudicotyledons</taxon>
        <taxon>Gunneridae</taxon>
        <taxon>Pentapetalae</taxon>
        <taxon>asterids</taxon>
        <taxon>campanulids</taxon>
        <taxon>Asterales</taxon>
        <taxon>Asteraceae</taxon>
        <taxon>Carduoideae</taxon>
        <taxon>Cardueae</taxon>
        <taxon>Arctiinae</taxon>
        <taxon>Arctium</taxon>
    </lineage>
</organism>
<comment type="caution">
    <text evidence="1">The sequence shown here is derived from an EMBL/GenBank/DDBJ whole genome shotgun (WGS) entry which is preliminary data.</text>
</comment>
<evidence type="ECO:0000313" key="2">
    <source>
        <dbReference type="Proteomes" id="UP001055879"/>
    </source>
</evidence>
<name>A0ACB8Y735_ARCLA</name>
<evidence type="ECO:0000313" key="1">
    <source>
        <dbReference type="EMBL" id="KAI3681110.1"/>
    </source>
</evidence>
<accession>A0ACB8Y735</accession>
<dbReference type="Proteomes" id="UP001055879">
    <property type="component" value="Linkage Group LG13"/>
</dbReference>
<reference evidence="2" key="1">
    <citation type="journal article" date="2022" name="Mol. Ecol. Resour.">
        <title>The genomes of chicory, endive, great burdock and yacon provide insights into Asteraceae palaeo-polyploidization history and plant inulin production.</title>
        <authorList>
            <person name="Fan W."/>
            <person name="Wang S."/>
            <person name="Wang H."/>
            <person name="Wang A."/>
            <person name="Jiang F."/>
            <person name="Liu H."/>
            <person name="Zhao H."/>
            <person name="Xu D."/>
            <person name="Zhang Y."/>
        </authorList>
    </citation>
    <scope>NUCLEOTIDE SEQUENCE [LARGE SCALE GENOMIC DNA]</scope>
    <source>
        <strain evidence="2">cv. Niubang</strain>
    </source>
</reference>